<dbReference type="GO" id="GO:0016787">
    <property type="term" value="F:hydrolase activity"/>
    <property type="evidence" value="ECO:0007669"/>
    <property type="project" value="UniProtKB-KW"/>
</dbReference>
<keyword evidence="3" id="KW-1185">Reference proteome</keyword>
<dbReference type="OrthoDB" id="1263307at2759"/>
<sequence length="255" mass="27451">MSLKPTFILVPGSFSPIELYTTVVSALASKGYPIHALPLVTVGKKPGIPPSMHDDALLISQTATKYADEGKDVILIAHSYGGIPTTEAMKGVTKKEREKEGKKGGVVRLAYMAALVPSVGTSAGGLMASVNPPEQYILPDADGWLYQAQPEVTAAIVFNDLSVEDGIAWVKKFPQHSAVSFGDELAYAGYRDVPVSYLFCENDKCVPPEVQQKGIETIEEASGEKVDVTRINSGHCPMISAPDKVVEWFVRLAEK</sequence>
<name>A0A6A6WVN2_9PLEO</name>
<dbReference type="AlphaFoldDB" id="A0A6A6WVN2"/>
<reference evidence="2" key="1">
    <citation type="journal article" date="2020" name="Stud. Mycol.">
        <title>101 Dothideomycetes genomes: a test case for predicting lifestyles and emergence of pathogens.</title>
        <authorList>
            <person name="Haridas S."/>
            <person name="Albert R."/>
            <person name="Binder M."/>
            <person name="Bloem J."/>
            <person name="Labutti K."/>
            <person name="Salamov A."/>
            <person name="Andreopoulos B."/>
            <person name="Baker S."/>
            <person name="Barry K."/>
            <person name="Bills G."/>
            <person name="Bluhm B."/>
            <person name="Cannon C."/>
            <person name="Castanera R."/>
            <person name="Culley D."/>
            <person name="Daum C."/>
            <person name="Ezra D."/>
            <person name="Gonzalez J."/>
            <person name="Henrissat B."/>
            <person name="Kuo A."/>
            <person name="Liang C."/>
            <person name="Lipzen A."/>
            <person name="Lutzoni F."/>
            <person name="Magnuson J."/>
            <person name="Mondo S."/>
            <person name="Nolan M."/>
            <person name="Ohm R."/>
            <person name="Pangilinan J."/>
            <person name="Park H.-J."/>
            <person name="Ramirez L."/>
            <person name="Alfaro M."/>
            <person name="Sun H."/>
            <person name="Tritt A."/>
            <person name="Yoshinaga Y."/>
            <person name="Zwiers L.-H."/>
            <person name="Turgeon B."/>
            <person name="Goodwin S."/>
            <person name="Spatafora J."/>
            <person name="Crous P."/>
            <person name="Grigoriev I."/>
        </authorList>
    </citation>
    <scope>NUCLEOTIDE SEQUENCE</scope>
    <source>
        <strain evidence="2">CBS 109.77</strain>
    </source>
</reference>
<dbReference type="SUPFAM" id="SSF53474">
    <property type="entry name" value="alpha/beta-Hydrolases"/>
    <property type="match status" value="1"/>
</dbReference>
<evidence type="ECO:0000313" key="2">
    <source>
        <dbReference type="EMBL" id="KAF2787983.1"/>
    </source>
</evidence>
<dbReference type="Proteomes" id="UP000799757">
    <property type="component" value="Unassembled WGS sequence"/>
</dbReference>
<organism evidence="2 3">
    <name type="scientific">Melanomma pulvis-pyrius CBS 109.77</name>
    <dbReference type="NCBI Taxonomy" id="1314802"/>
    <lineage>
        <taxon>Eukaryota</taxon>
        <taxon>Fungi</taxon>
        <taxon>Dikarya</taxon>
        <taxon>Ascomycota</taxon>
        <taxon>Pezizomycotina</taxon>
        <taxon>Dothideomycetes</taxon>
        <taxon>Pleosporomycetidae</taxon>
        <taxon>Pleosporales</taxon>
        <taxon>Melanommataceae</taxon>
        <taxon>Melanomma</taxon>
    </lineage>
</organism>
<feature type="domain" description="AB hydrolase-1" evidence="1">
    <location>
        <begin position="8"/>
        <end position="247"/>
    </location>
</feature>
<gene>
    <name evidence="2" type="ORF">K505DRAFT_421424</name>
</gene>
<accession>A0A6A6WVN2</accession>
<dbReference type="InterPro" id="IPR029058">
    <property type="entry name" value="AB_hydrolase_fold"/>
</dbReference>
<dbReference type="Pfam" id="PF12697">
    <property type="entry name" value="Abhydrolase_6"/>
    <property type="match status" value="1"/>
</dbReference>
<dbReference type="PANTHER" id="PTHR37017:SF13">
    <property type="entry name" value="AB HYDROLASE-1 DOMAIN-CONTAINING PROTEIN"/>
    <property type="match status" value="1"/>
</dbReference>
<protein>
    <submittedName>
        <fullName evidence="2">Alpha/beta-hydrolase</fullName>
    </submittedName>
</protein>
<keyword evidence="2" id="KW-0378">Hydrolase</keyword>
<dbReference type="EMBL" id="MU002259">
    <property type="protein sequence ID" value="KAF2787983.1"/>
    <property type="molecule type" value="Genomic_DNA"/>
</dbReference>
<dbReference type="InterPro" id="IPR052897">
    <property type="entry name" value="Sec-Metab_Biosynth_Hydrolase"/>
</dbReference>
<evidence type="ECO:0000313" key="3">
    <source>
        <dbReference type="Proteomes" id="UP000799757"/>
    </source>
</evidence>
<dbReference type="InterPro" id="IPR000073">
    <property type="entry name" value="AB_hydrolase_1"/>
</dbReference>
<dbReference type="PANTHER" id="PTHR37017">
    <property type="entry name" value="AB HYDROLASE-1 DOMAIN-CONTAINING PROTEIN-RELATED"/>
    <property type="match status" value="1"/>
</dbReference>
<dbReference type="Gene3D" id="3.40.50.1820">
    <property type="entry name" value="alpha/beta hydrolase"/>
    <property type="match status" value="1"/>
</dbReference>
<evidence type="ECO:0000259" key="1">
    <source>
        <dbReference type="Pfam" id="PF12697"/>
    </source>
</evidence>
<proteinExistence type="predicted"/>